<dbReference type="RefSeq" id="XP_062723115.1">
    <property type="nucleotide sequence ID" value="XM_062867405.1"/>
</dbReference>
<dbReference type="GeneID" id="87886234"/>
<accession>A0AAJ0GWX1</accession>
<reference evidence="2" key="2">
    <citation type="submission" date="2023-06" db="EMBL/GenBank/DDBJ databases">
        <authorList>
            <consortium name="Lawrence Berkeley National Laboratory"/>
            <person name="Mondo S.J."/>
            <person name="Hensen N."/>
            <person name="Bonometti L."/>
            <person name="Westerberg I."/>
            <person name="Brannstrom I.O."/>
            <person name="Guillou S."/>
            <person name="Cros-Aarteil S."/>
            <person name="Calhoun S."/>
            <person name="Haridas S."/>
            <person name="Kuo A."/>
            <person name="Pangilinan J."/>
            <person name="Riley R."/>
            <person name="Labutti K."/>
            <person name="Andreopoulos B."/>
            <person name="Lipzen A."/>
            <person name="Chen C."/>
            <person name="Yanf M."/>
            <person name="Daum C."/>
            <person name="Ng V."/>
            <person name="Clum A."/>
            <person name="Steindorff A."/>
            <person name="Ohm R."/>
            <person name="Martin F."/>
            <person name="Silar P."/>
            <person name="Natvig D."/>
            <person name="Lalanne C."/>
            <person name="Gautier V."/>
            <person name="Ament-Velasquez S.L."/>
            <person name="Kruys A."/>
            <person name="Hutchinson M.I."/>
            <person name="Powell A.J."/>
            <person name="Barry K."/>
            <person name="Miller A.N."/>
            <person name="Grigoriev I.V."/>
            <person name="Debuchy R."/>
            <person name="Gladieux P."/>
            <person name="Thoren M.H."/>
            <person name="Johannesson H."/>
        </authorList>
    </citation>
    <scope>NUCLEOTIDE SEQUENCE</scope>
    <source>
        <strain evidence="2">CBS 333.67</strain>
    </source>
</reference>
<sequence length="384" mass="41359">MQSIDMNQTSRSGTPEQAGAHTQPAQSASAANPSAPMENLAVSDMATTAAAPLTTLQVSMGGFTRSIPLTTLTFPDHITNTFTLWSGSHPATTIDAATNSFRVDLNLLASAAAALPAEVLTEHLDALVALVGTLQQNKTDGLTVANLWRLAGIDKDALGLARSCINMMQTWMGVFVGRLKKPGTWLDGPGGMEEEDGEVVVGDEDWERALNACFVFGWEGCWRAIAARLAYLCSWSGKRLETEVCGAGTAEAILATCNRVLEHFFEGADSALRKWTARLAAHPCTNMVCNTHRLGALNGFLVACGLAPRRQVTKALAEMILALELMAADNHEAAADLRNTYGGWCAFCCEPTDTSMLFPLEDLLCDLTWELQAQLVEYTVYPRE</sequence>
<dbReference type="AlphaFoldDB" id="A0AAJ0GWX1"/>
<feature type="region of interest" description="Disordered" evidence="1">
    <location>
        <begin position="1"/>
        <end position="35"/>
    </location>
</feature>
<gene>
    <name evidence="2" type="ORF">B0T15DRAFT_501856</name>
</gene>
<evidence type="ECO:0000313" key="3">
    <source>
        <dbReference type="Proteomes" id="UP001273166"/>
    </source>
</evidence>
<feature type="compositionally biased region" description="Low complexity" evidence="1">
    <location>
        <begin position="23"/>
        <end position="35"/>
    </location>
</feature>
<evidence type="ECO:0000313" key="2">
    <source>
        <dbReference type="EMBL" id="KAK3307335.1"/>
    </source>
</evidence>
<organism evidence="2 3">
    <name type="scientific">Chaetomium strumarium</name>
    <dbReference type="NCBI Taxonomy" id="1170767"/>
    <lineage>
        <taxon>Eukaryota</taxon>
        <taxon>Fungi</taxon>
        <taxon>Dikarya</taxon>
        <taxon>Ascomycota</taxon>
        <taxon>Pezizomycotina</taxon>
        <taxon>Sordariomycetes</taxon>
        <taxon>Sordariomycetidae</taxon>
        <taxon>Sordariales</taxon>
        <taxon>Chaetomiaceae</taxon>
        <taxon>Chaetomium</taxon>
    </lineage>
</organism>
<protein>
    <submittedName>
        <fullName evidence="2">Uncharacterized protein</fullName>
    </submittedName>
</protein>
<feature type="compositionally biased region" description="Polar residues" evidence="1">
    <location>
        <begin position="1"/>
        <end position="15"/>
    </location>
</feature>
<dbReference type="Proteomes" id="UP001273166">
    <property type="component" value="Unassembled WGS sequence"/>
</dbReference>
<name>A0AAJ0GWX1_9PEZI</name>
<comment type="caution">
    <text evidence="2">The sequence shown here is derived from an EMBL/GenBank/DDBJ whole genome shotgun (WGS) entry which is preliminary data.</text>
</comment>
<keyword evidence="3" id="KW-1185">Reference proteome</keyword>
<proteinExistence type="predicted"/>
<evidence type="ECO:0000256" key="1">
    <source>
        <dbReference type="SAM" id="MobiDB-lite"/>
    </source>
</evidence>
<reference evidence="2" key="1">
    <citation type="journal article" date="2023" name="Mol. Phylogenet. Evol.">
        <title>Genome-scale phylogeny and comparative genomics of the fungal order Sordariales.</title>
        <authorList>
            <person name="Hensen N."/>
            <person name="Bonometti L."/>
            <person name="Westerberg I."/>
            <person name="Brannstrom I.O."/>
            <person name="Guillou S."/>
            <person name="Cros-Aarteil S."/>
            <person name="Calhoun S."/>
            <person name="Haridas S."/>
            <person name="Kuo A."/>
            <person name="Mondo S."/>
            <person name="Pangilinan J."/>
            <person name="Riley R."/>
            <person name="LaButti K."/>
            <person name="Andreopoulos B."/>
            <person name="Lipzen A."/>
            <person name="Chen C."/>
            <person name="Yan M."/>
            <person name="Daum C."/>
            <person name="Ng V."/>
            <person name="Clum A."/>
            <person name="Steindorff A."/>
            <person name="Ohm R.A."/>
            <person name="Martin F."/>
            <person name="Silar P."/>
            <person name="Natvig D.O."/>
            <person name="Lalanne C."/>
            <person name="Gautier V."/>
            <person name="Ament-Velasquez S.L."/>
            <person name="Kruys A."/>
            <person name="Hutchinson M.I."/>
            <person name="Powell A.J."/>
            <person name="Barry K."/>
            <person name="Miller A.N."/>
            <person name="Grigoriev I.V."/>
            <person name="Debuchy R."/>
            <person name="Gladieux P."/>
            <person name="Hiltunen Thoren M."/>
            <person name="Johannesson H."/>
        </authorList>
    </citation>
    <scope>NUCLEOTIDE SEQUENCE</scope>
    <source>
        <strain evidence="2">CBS 333.67</strain>
    </source>
</reference>
<dbReference type="EMBL" id="JAUDZG010000003">
    <property type="protein sequence ID" value="KAK3307335.1"/>
    <property type="molecule type" value="Genomic_DNA"/>
</dbReference>